<evidence type="ECO:0000313" key="3">
    <source>
        <dbReference type="Proteomes" id="UP000003824"/>
    </source>
</evidence>
<dbReference type="EMBL" id="DS999641">
    <property type="protein sequence ID" value="EFE66078.2"/>
    <property type="molecule type" value="Genomic_DNA"/>
</dbReference>
<protein>
    <submittedName>
        <fullName evidence="2">Predicted protein</fullName>
    </submittedName>
</protein>
<feature type="compositionally biased region" description="Polar residues" evidence="1">
    <location>
        <begin position="9"/>
        <end position="18"/>
    </location>
</feature>
<organism evidence="2 3">
    <name type="scientific">Streptomyces viridosporus (strain ATCC 14672 / DSM 40746 / JCM 4963 / KCTC 9882 / NRRL B-12104 / FH 1290)</name>
    <name type="common">Streptomyces ghanaensis</name>
    <dbReference type="NCBI Taxonomy" id="566461"/>
    <lineage>
        <taxon>Bacteria</taxon>
        <taxon>Bacillati</taxon>
        <taxon>Actinomycetota</taxon>
        <taxon>Actinomycetes</taxon>
        <taxon>Kitasatosporales</taxon>
        <taxon>Streptomycetaceae</taxon>
        <taxon>Streptomyces</taxon>
    </lineage>
</organism>
<gene>
    <name evidence="2" type="ORF">SSFG_01331</name>
</gene>
<feature type="region of interest" description="Disordered" evidence="1">
    <location>
        <begin position="1"/>
        <end position="31"/>
    </location>
</feature>
<evidence type="ECO:0000313" key="2">
    <source>
        <dbReference type="EMBL" id="EFE66078.2"/>
    </source>
</evidence>
<proteinExistence type="predicted"/>
<accession>D6A7G5</accession>
<dbReference type="AlphaFoldDB" id="D6A7G5"/>
<sequence length="88" mass="9442">MHNRRTKSPYPTETNACSIGNRPAAPCPRGGPVDPLFVSPVEGEYVNDAFRPSAGESAGRARRRISEHFRTPSTAACAGTVTQFPGRV</sequence>
<dbReference type="Proteomes" id="UP000003824">
    <property type="component" value="Unassembled WGS sequence"/>
</dbReference>
<name>D6A7G5_STRV1</name>
<evidence type="ECO:0000256" key="1">
    <source>
        <dbReference type="SAM" id="MobiDB-lite"/>
    </source>
</evidence>
<reference evidence="3" key="1">
    <citation type="submission" date="2008-12" db="EMBL/GenBank/DDBJ databases">
        <title>Annotation of Streptomyces ghanaensis ATCC 14672.</title>
        <authorList>
            <consortium name="The Broad Institute Genome Sequencing Platform"/>
            <consortium name="Broad Institute Microbial Sequencing Center"/>
            <person name="Fischbach M."/>
            <person name="Ward D."/>
            <person name="Young S."/>
            <person name="Kodira C.D."/>
            <person name="Zeng Q."/>
            <person name="Koehrsen M."/>
            <person name="Godfrey P."/>
            <person name="Alvarado L."/>
            <person name="Berlin A.M."/>
            <person name="Borenstein D."/>
            <person name="Chen Z."/>
            <person name="Engels R."/>
            <person name="Freedman E."/>
            <person name="Gellesch M."/>
            <person name="Goldberg J."/>
            <person name="Griggs A."/>
            <person name="Gujja S."/>
            <person name="Heiman D.I."/>
            <person name="Hepburn T.A."/>
            <person name="Howarth C."/>
            <person name="Jen D."/>
            <person name="Larson L."/>
            <person name="Lewis B."/>
            <person name="Mehta T."/>
            <person name="Park D."/>
            <person name="Pearson M."/>
            <person name="Roberts A."/>
            <person name="Saif S."/>
            <person name="Shea T.D."/>
            <person name="Shenoy N."/>
            <person name="Sisk P."/>
            <person name="Stolte C."/>
            <person name="Sykes S.N."/>
            <person name="Walk T."/>
            <person name="White J."/>
            <person name="Yandava C."/>
            <person name="Straight P."/>
            <person name="Clardy J."/>
            <person name="Hung D."/>
            <person name="Kolter R."/>
            <person name="Mekalanos J."/>
            <person name="Walker S."/>
            <person name="Walsh C.T."/>
            <person name="Wieland B.L.C."/>
            <person name="Ilzarbe M."/>
            <person name="Galagan J."/>
            <person name="Nusbaum C."/>
            <person name="Birren B."/>
        </authorList>
    </citation>
    <scope>NUCLEOTIDE SEQUENCE [LARGE SCALE GENOMIC DNA]</scope>
    <source>
        <strain evidence="3">ATCC 14672 / DSM 40746 / JCM 4963 / KCTC 9882 / NRRL B-12104 / FH 1290</strain>
    </source>
</reference>